<keyword evidence="2" id="KW-0500">Molybdenum</keyword>
<organism evidence="8 9">
    <name type="scientific">Zeimonas arvi</name>
    <dbReference type="NCBI Taxonomy" id="2498847"/>
    <lineage>
        <taxon>Bacteria</taxon>
        <taxon>Pseudomonadati</taxon>
        <taxon>Pseudomonadota</taxon>
        <taxon>Betaproteobacteria</taxon>
        <taxon>Burkholderiales</taxon>
        <taxon>Burkholderiaceae</taxon>
        <taxon>Zeimonas</taxon>
    </lineage>
</organism>
<feature type="domain" description="Oxidoreductase molybdopterin-binding" evidence="6">
    <location>
        <begin position="106"/>
        <end position="268"/>
    </location>
</feature>
<keyword evidence="4 8" id="KW-0560">Oxidoreductase</keyword>
<feature type="signal peptide" evidence="5">
    <location>
        <begin position="1"/>
        <end position="31"/>
    </location>
</feature>
<dbReference type="GO" id="GO:0030151">
    <property type="term" value="F:molybdenum ion binding"/>
    <property type="evidence" value="ECO:0007669"/>
    <property type="project" value="InterPro"/>
</dbReference>
<feature type="chain" id="PRO_5022847982" evidence="5">
    <location>
        <begin position="32"/>
        <end position="418"/>
    </location>
</feature>
<dbReference type="FunFam" id="3.90.420.10:FF:000006">
    <property type="entry name" value="Sulfur dehydrogenase subunit SoxC"/>
    <property type="match status" value="1"/>
</dbReference>
<dbReference type="InterPro" id="IPR030835">
    <property type="entry name" value="Sulfite_DH_SoxC"/>
</dbReference>
<dbReference type="Pfam" id="PF03404">
    <property type="entry name" value="Mo-co_dimer"/>
    <property type="match status" value="1"/>
</dbReference>
<dbReference type="InterPro" id="IPR005066">
    <property type="entry name" value="MoCF_OxRdtse_dimer"/>
</dbReference>
<keyword evidence="5" id="KW-0732">Signal</keyword>
<evidence type="ECO:0000313" key="9">
    <source>
        <dbReference type="Proteomes" id="UP000321548"/>
    </source>
</evidence>
<evidence type="ECO:0000256" key="3">
    <source>
        <dbReference type="ARBA" id="ARBA00022723"/>
    </source>
</evidence>
<dbReference type="PANTHER" id="PTHR19372">
    <property type="entry name" value="SULFITE REDUCTASE"/>
    <property type="match status" value="1"/>
</dbReference>
<dbReference type="NCBIfam" id="TIGR04555">
    <property type="entry name" value="sulfite_DH_soxC"/>
    <property type="match status" value="1"/>
</dbReference>
<dbReference type="GO" id="GO:0020037">
    <property type="term" value="F:heme binding"/>
    <property type="evidence" value="ECO:0007669"/>
    <property type="project" value="TreeGrafter"/>
</dbReference>
<feature type="domain" description="Moybdenum cofactor oxidoreductase dimerisation" evidence="7">
    <location>
        <begin position="291"/>
        <end position="399"/>
    </location>
</feature>
<dbReference type="Gene3D" id="3.90.420.10">
    <property type="entry name" value="Oxidoreductase, molybdopterin-binding domain"/>
    <property type="match status" value="1"/>
</dbReference>
<accession>A0A5C8P3M6</accession>
<evidence type="ECO:0000259" key="6">
    <source>
        <dbReference type="Pfam" id="PF00174"/>
    </source>
</evidence>
<dbReference type="InterPro" id="IPR008335">
    <property type="entry name" value="Mopterin_OxRdtase_euk"/>
</dbReference>
<comment type="caution">
    <text evidence="8">The sequence shown here is derived from an EMBL/GenBank/DDBJ whole genome shotgun (WGS) entry which is preliminary data.</text>
</comment>
<proteinExistence type="predicted"/>
<dbReference type="InterPro" id="IPR000572">
    <property type="entry name" value="OxRdtase_Mopterin-bd_dom"/>
</dbReference>
<dbReference type="EC" id="1.8.2.1" evidence="8"/>
<dbReference type="SUPFAM" id="SSF81296">
    <property type="entry name" value="E set domains"/>
    <property type="match status" value="1"/>
</dbReference>
<dbReference type="PROSITE" id="PS51318">
    <property type="entry name" value="TAT"/>
    <property type="match status" value="1"/>
</dbReference>
<dbReference type="EMBL" id="VDUY01000001">
    <property type="protein sequence ID" value="TXL68202.1"/>
    <property type="molecule type" value="Genomic_DNA"/>
</dbReference>
<dbReference type="InterPro" id="IPR006311">
    <property type="entry name" value="TAT_signal"/>
</dbReference>
<dbReference type="GO" id="GO:0050310">
    <property type="term" value="F:sulfite dehydrogenase activity"/>
    <property type="evidence" value="ECO:0007669"/>
    <property type="project" value="UniProtKB-EC"/>
</dbReference>
<dbReference type="Pfam" id="PF00174">
    <property type="entry name" value="Oxidored_molyb"/>
    <property type="match status" value="1"/>
</dbReference>
<evidence type="ECO:0000256" key="2">
    <source>
        <dbReference type="ARBA" id="ARBA00022505"/>
    </source>
</evidence>
<dbReference type="SUPFAM" id="SSF56524">
    <property type="entry name" value="Oxidoreductase molybdopterin-binding domain"/>
    <property type="match status" value="1"/>
</dbReference>
<dbReference type="Proteomes" id="UP000321548">
    <property type="component" value="Unassembled WGS sequence"/>
</dbReference>
<evidence type="ECO:0000259" key="7">
    <source>
        <dbReference type="Pfam" id="PF03404"/>
    </source>
</evidence>
<dbReference type="OrthoDB" id="9795587at2"/>
<dbReference type="AlphaFoldDB" id="A0A5C8P3M6"/>
<evidence type="ECO:0000256" key="1">
    <source>
        <dbReference type="ARBA" id="ARBA00001924"/>
    </source>
</evidence>
<reference evidence="8 9" key="1">
    <citation type="submission" date="2019-06" db="EMBL/GenBank/DDBJ databases">
        <title>Quisquiliibacterium sp. nov., isolated from a maize field.</title>
        <authorList>
            <person name="Lin S.-Y."/>
            <person name="Tsai C.-F."/>
            <person name="Young C.-C."/>
        </authorList>
    </citation>
    <scope>NUCLEOTIDE SEQUENCE [LARGE SCALE GENOMIC DNA]</scope>
    <source>
        <strain evidence="8 9">CC-CFT501</strain>
    </source>
</reference>
<sequence length="418" mass="46160">MEDRRGNRRRALARLGAVPALAAGASLAARATGTQAGNLPPDTPQWMKEQGRTFLSPPYGLPSPHVKDVARVLPSAPAAFPTATRTPLHRLHGTITPNGLFFERHHAGVPMIDPDQHRLMIHGLVARPLLLTMNDLMRYPAVSRTCFLECSGNSLSQWRAPAGKTAQEIHGLLSCAEWTGVMLSTILDDVGIKPQGRWLLAEGADAAAMTRSVPIELALDDAMLVYSQNGEMLRPEQGYPLRLLLPGIEGNLSIKWLRRLKVGAEPFHTREETSKYTDLQRDGTALQFTLMMDAKSVILSPSGGQTLREKGFHEISGIAWSGRGKIRSVDVSMDGGRSWREARLQEPVLSKSITRFRLPWEWDGSPTILQSRAVDESGYVQPTRQRLIDERGSNTFYHYNGIQSWKIGANGEVTNVHA</sequence>
<gene>
    <name evidence="8" type="primary">soxC</name>
    <name evidence="8" type="ORF">FHP08_00435</name>
</gene>
<dbReference type="FunFam" id="2.60.40.650:FF:000004">
    <property type="entry name" value="Sulfite oxidase, putative"/>
    <property type="match status" value="1"/>
</dbReference>
<dbReference type="PANTHER" id="PTHR19372:SF7">
    <property type="entry name" value="SULFITE OXIDASE, MITOCHONDRIAL"/>
    <property type="match status" value="1"/>
</dbReference>
<dbReference type="GO" id="GO:0043546">
    <property type="term" value="F:molybdopterin cofactor binding"/>
    <property type="evidence" value="ECO:0007669"/>
    <property type="project" value="TreeGrafter"/>
</dbReference>
<dbReference type="PRINTS" id="PR00407">
    <property type="entry name" value="EUMOPTERIN"/>
</dbReference>
<name>A0A5C8P3M6_9BURK</name>
<dbReference type="InterPro" id="IPR036374">
    <property type="entry name" value="OxRdtase_Mopterin-bd_sf"/>
</dbReference>
<dbReference type="Gene3D" id="2.60.40.650">
    <property type="match status" value="1"/>
</dbReference>
<dbReference type="GO" id="GO:0006790">
    <property type="term" value="P:sulfur compound metabolic process"/>
    <property type="evidence" value="ECO:0007669"/>
    <property type="project" value="TreeGrafter"/>
</dbReference>
<protein>
    <submittedName>
        <fullName evidence="8">Sulfite dehydrogenase</fullName>
        <ecNumber evidence="8">1.8.2.1</ecNumber>
    </submittedName>
</protein>
<evidence type="ECO:0000256" key="5">
    <source>
        <dbReference type="SAM" id="SignalP"/>
    </source>
</evidence>
<dbReference type="RefSeq" id="WP_147702343.1">
    <property type="nucleotide sequence ID" value="NZ_VDUY01000001.1"/>
</dbReference>
<keyword evidence="3" id="KW-0479">Metal-binding</keyword>
<dbReference type="GO" id="GO:0008482">
    <property type="term" value="F:sulfite oxidase activity"/>
    <property type="evidence" value="ECO:0007669"/>
    <property type="project" value="TreeGrafter"/>
</dbReference>
<dbReference type="InterPro" id="IPR014756">
    <property type="entry name" value="Ig_E-set"/>
</dbReference>
<keyword evidence="9" id="KW-1185">Reference proteome</keyword>
<evidence type="ECO:0000313" key="8">
    <source>
        <dbReference type="EMBL" id="TXL68202.1"/>
    </source>
</evidence>
<dbReference type="CDD" id="cd02113">
    <property type="entry name" value="bact_SoxC_Moco"/>
    <property type="match status" value="1"/>
</dbReference>
<comment type="cofactor">
    <cofactor evidence="1">
        <name>Mo-molybdopterin</name>
        <dbReference type="ChEBI" id="CHEBI:71302"/>
    </cofactor>
</comment>
<evidence type="ECO:0000256" key="4">
    <source>
        <dbReference type="ARBA" id="ARBA00023002"/>
    </source>
</evidence>